<reference evidence="3 4" key="1">
    <citation type="submission" date="2024-08" db="EMBL/GenBank/DDBJ databases">
        <title>Oceanimonas smirnovii Genome sequencing and assembly.</title>
        <authorList>
            <person name="Tang B."/>
        </authorList>
    </citation>
    <scope>NUCLEOTIDE SEQUENCE [LARGE SCALE GENOMIC DNA]</scope>
    <source>
        <strain evidence="3 4">OS2020-119</strain>
    </source>
</reference>
<dbReference type="Gene3D" id="3.40.1440.10">
    <property type="entry name" value="GIY-YIG endonuclease"/>
    <property type="match status" value="1"/>
</dbReference>
<gene>
    <name evidence="3" type="ORF">AB9R89_11235</name>
</gene>
<comment type="caution">
    <text evidence="3">The sequence shown here is derived from an EMBL/GenBank/DDBJ whole genome shotgun (WGS) entry which is preliminary data.</text>
</comment>
<feature type="domain" description="GIY-YIG" evidence="2">
    <location>
        <begin position="3"/>
        <end position="79"/>
    </location>
</feature>
<dbReference type="EMBL" id="JBGFTR010000017">
    <property type="protein sequence ID" value="MFH7565895.1"/>
    <property type="molecule type" value="Genomic_DNA"/>
</dbReference>
<evidence type="ECO:0000259" key="2">
    <source>
        <dbReference type="PROSITE" id="PS50164"/>
    </source>
</evidence>
<protein>
    <submittedName>
        <fullName evidence="3">GIY-YIG nuclease family protein</fullName>
    </submittedName>
</protein>
<dbReference type="PANTHER" id="PTHR34477:SF5">
    <property type="entry name" value="BSL5627 PROTEIN"/>
    <property type="match status" value="1"/>
</dbReference>
<dbReference type="Pfam" id="PF01541">
    <property type="entry name" value="GIY-YIG"/>
    <property type="match status" value="1"/>
</dbReference>
<dbReference type="CDD" id="cd10448">
    <property type="entry name" value="GIY-YIG_unchar_3"/>
    <property type="match status" value="1"/>
</dbReference>
<dbReference type="InterPro" id="IPR000305">
    <property type="entry name" value="GIY-YIG_endonuc"/>
</dbReference>
<evidence type="ECO:0000313" key="3">
    <source>
        <dbReference type="EMBL" id="MFH7565895.1"/>
    </source>
</evidence>
<dbReference type="InterPro" id="IPR035901">
    <property type="entry name" value="GIY-YIG_endonuc_sf"/>
</dbReference>
<proteinExistence type="inferred from homology"/>
<evidence type="ECO:0000313" key="4">
    <source>
        <dbReference type="Proteomes" id="UP001610706"/>
    </source>
</evidence>
<accession>A0ABW7P3M8</accession>
<comment type="similarity">
    <text evidence="1">Belongs to the UPF0213 family.</text>
</comment>
<evidence type="ECO:0000256" key="1">
    <source>
        <dbReference type="ARBA" id="ARBA00007435"/>
    </source>
</evidence>
<organism evidence="3 4">
    <name type="scientific">Oceanimonas smirnovii</name>
    <dbReference type="NCBI Taxonomy" id="264574"/>
    <lineage>
        <taxon>Bacteria</taxon>
        <taxon>Pseudomonadati</taxon>
        <taxon>Pseudomonadota</taxon>
        <taxon>Gammaproteobacteria</taxon>
        <taxon>Aeromonadales</taxon>
        <taxon>Aeromonadaceae</taxon>
        <taxon>Oceanimonas</taxon>
    </lineage>
</organism>
<dbReference type="PROSITE" id="PS50164">
    <property type="entry name" value="GIY_YIG"/>
    <property type="match status" value="1"/>
</dbReference>
<dbReference type="PANTHER" id="PTHR34477">
    <property type="entry name" value="UPF0213 PROTEIN YHBQ"/>
    <property type="match status" value="1"/>
</dbReference>
<dbReference type="RefSeq" id="WP_395545565.1">
    <property type="nucleotide sequence ID" value="NZ_JBGFTR010000017.1"/>
</dbReference>
<sequence>MDKLPAVYIMSNKAQGTLYIGVTSNLVRRVWQHKHGVVVGFTTRYHLHRLVYFEVLEDMYGAISREKQLKNWKRDWKIQLIESLNPQ</sequence>
<keyword evidence="4" id="KW-1185">Reference proteome</keyword>
<dbReference type="Proteomes" id="UP001610706">
    <property type="component" value="Unassembled WGS sequence"/>
</dbReference>
<dbReference type="SUPFAM" id="SSF82771">
    <property type="entry name" value="GIY-YIG endonuclease"/>
    <property type="match status" value="1"/>
</dbReference>
<dbReference type="InterPro" id="IPR050190">
    <property type="entry name" value="UPF0213_domain"/>
</dbReference>
<name>A0ABW7P3M8_9GAMM</name>